<dbReference type="RefSeq" id="XP_020127726.1">
    <property type="nucleotide sequence ID" value="XM_020276485.1"/>
</dbReference>
<dbReference type="GeneID" id="31016746"/>
<dbReference type="EMBL" id="MNUE01000048">
    <property type="protein sequence ID" value="OJD31466.1"/>
    <property type="molecule type" value="Genomic_DNA"/>
</dbReference>
<dbReference type="InterPro" id="IPR054586">
    <property type="entry name" value="MACPF_1_fungal"/>
</dbReference>
<dbReference type="Pfam" id="PF22693">
    <property type="entry name" value="MACPF_1"/>
    <property type="match status" value="1"/>
</dbReference>
<protein>
    <submittedName>
        <fullName evidence="3">Membrane attack complex component perforin</fullName>
    </submittedName>
</protein>
<dbReference type="OrthoDB" id="2562973at2759"/>
<accession>A0A1J9QTZ9</accession>
<reference evidence="3 4" key="1">
    <citation type="submission" date="2016-10" db="EMBL/GenBank/DDBJ databases">
        <title>Proteomics and genomics reveal pathogen-plant mechanisms compatible with a hemibiotrophic lifestyle of Diplodia corticola.</title>
        <authorList>
            <person name="Fernandes I."/>
            <person name="De Jonge R."/>
            <person name="Van De Peer Y."/>
            <person name="Devreese B."/>
            <person name="Alves A."/>
            <person name="Esteves A.C."/>
        </authorList>
    </citation>
    <scope>NUCLEOTIDE SEQUENCE [LARGE SCALE GENOMIC DNA]</scope>
    <source>
        <strain evidence="3 4">CBS 112549</strain>
    </source>
</reference>
<feature type="region of interest" description="Disordered" evidence="1">
    <location>
        <begin position="1"/>
        <end position="22"/>
    </location>
</feature>
<feature type="compositionally biased region" description="Basic and acidic residues" evidence="1">
    <location>
        <begin position="1"/>
        <end position="13"/>
    </location>
</feature>
<comment type="caution">
    <text evidence="3">The sequence shown here is derived from an EMBL/GenBank/DDBJ whole genome shotgun (WGS) entry which is preliminary data.</text>
</comment>
<dbReference type="Proteomes" id="UP000183809">
    <property type="component" value="Unassembled WGS sequence"/>
</dbReference>
<gene>
    <name evidence="3" type="ORF">BKCO1_4800045</name>
</gene>
<organism evidence="3 4">
    <name type="scientific">Diplodia corticola</name>
    <dbReference type="NCBI Taxonomy" id="236234"/>
    <lineage>
        <taxon>Eukaryota</taxon>
        <taxon>Fungi</taxon>
        <taxon>Dikarya</taxon>
        <taxon>Ascomycota</taxon>
        <taxon>Pezizomycotina</taxon>
        <taxon>Dothideomycetes</taxon>
        <taxon>Dothideomycetes incertae sedis</taxon>
        <taxon>Botryosphaeriales</taxon>
        <taxon>Botryosphaeriaceae</taxon>
        <taxon>Diplodia</taxon>
    </lineage>
</organism>
<feature type="domain" description="MACPF-like" evidence="2">
    <location>
        <begin position="326"/>
        <end position="486"/>
    </location>
</feature>
<dbReference type="AlphaFoldDB" id="A0A1J9QTZ9"/>
<proteinExistence type="predicted"/>
<name>A0A1J9QTZ9_9PEZI</name>
<evidence type="ECO:0000259" key="2">
    <source>
        <dbReference type="Pfam" id="PF22693"/>
    </source>
</evidence>
<dbReference type="STRING" id="236234.A0A1J9QTZ9"/>
<keyword evidence="4" id="KW-1185">Reference proteome</keyword>
<evidence type="ECO:0000313" key="3">
    <source>
        <dbReference type="EMBL" id="OJD31466.1"/>
    </source>
</evidence>
<evidence type="ECO:0000256" key="1">
    <source>
        <dbReference type="SAM" id="MobiDB-lite"/>
    </source>
</evidence>
<sequence>MSENKPQGEKAEESQPPTVDSILGGSHFLLRLLSKQGKRGASVSSAQLSEVAKKKSKKIPELPLGQLRDFGRDVSSKDCFCLDDDNETPVDDSMTLSDYLSYTSPTKEGTAATKILTIFFTRPLVRPKGSDRKQLGESQLAPVELPDADRAQVGRDDVAISEARKAAASLAARDYAAASANGDALHPADLTHKEWDVVVKNNYLVHGYVVDIKAKTITVARRPAFRIKRRPLESFLTYDASIETDETLAIPDFRIFDDSSVSVVEITSQEEQSLVENSFSAWGAKASAGGDALFFSAEGAAEAGGNSSSGSGKAQSKFESRMWASYNFPRVRVFLDEESLEPTKECKTLLEKIKAASEAKKTDEQIKLTESFGHKFGHVFATEAQLGGMLYSTRMSSSFASDSTSKKMDSMRVAVAASFSTSRFAAAASAEAKWGSDSASTSSETRKSDSLAWEAKGGDTLLCSDPPAWISTVKDYQNWRVMERAVPQRISDLIGKMEGSEMLGKFAPHPAGARSGASFTPR</sequence>
<evidence type="ECO:0000313" key="4">
    <source>
        <dbReference type="Proteomes" id="UP000183809"/>
    </source>
</evidence>